<dbReference type="InterPro" id="IPR003838">
    <property type="entry name" value="ABC3_permease_C"/>
</dbReference>
<dbReference type="GO" id="GO:0005886">
    <property type="term" value="C:plasma membrane"/>
    <property type="evidence" value="ECO:0007669"/>
    <property type="project" value="UniProtKB-SubCell"/>
</dbReference>
<feature type="transmembrane region" description="Helical" evidence="7">
    <location>
        <begin position="311"/>
        <end position="334"/>
    </location>
</feature>
<feature type="domain" description="ABC3 transporter permease C-terminal" evidence="8">
    <location>
        <begin position="273"/>
        <end position="380"/>
    </location>
</feature>
<keyword evidence="2" id="KW-0813">Transport</keyword>
<feature type="transmembrane region" description="Helical" evidence="7">
    <location>
        <begin position="21"/>
        <end position="43"/>
    </location>
</feature>
<evidence type="ECO:0000256" key="1">
    <source>
        <dbReference type="ARBA" id="ARBA00004651"/>
    </source>
</evidence>
<keyword evidence="6 7" id="KW-0472">Membrane</keyword>
<dbReference type="Proteomes" id="UP000029738">
    <property type="component" value="Unassembled WGS sequence"/>
</dbReference>
<keyword evidence="5 7" id="KW-1133">Transmembrane helix</keyword>
<evidence type="ECO:0000313" key="9">
    <source>
        <dbReference type="EMBL" id="KAF3886662.1"/>
    </source>
</evidence>
<sequence length="388" mass="43002">MLRKFLRKIPLAWLQVRREPTRLLVAISGIAFADILIFFQLGLMESAYVSATGMHYRLRGDLFLTNAISDNINTIRPFPRARLFQSLATDGVASVNALYTGIGQWRNPDNRTFWQVQVYGFNPSNPAMEVPDAKVKFDLLKMLNYALFDRAARPDLGNIARVLQQSPSLTVQLNNFNIQVVGVFAMGASFSADGNLIVSDSTFLRLFPERQPDEIDIGAISLKPGVNIARVQATLRAKLPADVLVLTKEEYIQRERNYWSQVSPIGVIFGFGTIVGFLVGTVIVYQILYSDVSDHLPEYATLKAMGYSDRYLIGVLLQEALILAILGFVPGYTISFGLYGLIAQATLLPVQMSMNRAVLVFAMTLVMCIASGAVAMRKLQSADPADIF</sequence>
<organism evidence="10">
    <name type="scientific">Tolypothrix bouteillei VB521301</name>
    <dbReference type="NCBI Taxonomy" id="1479485"/>
    <lineage>
        <taxon>Bacteria</taxon>
        <taxon>Bacillati</taxon>
        <taxon>Cyanobacteriota</taxon>
        <taxon>Cyanophyceae</taxon>
        <taxon>Nostocales</taxon>
        <taxon>Tolypothrichaceae</taxon>
        <taxon>Tolypothrix</taxon>
    </lineage>
</organism>
<evidence type="ECO:0000256" key="6">
    <source>
        <dbReference type="ARBA" id="ARBA00023136"/>
    </source>
</evidence>
<feature type="transmembrane region" description="Helical" evidence="7">
    <location>
        <begin position="354"/>
        <end position="375"/>
    </location>
</feature>
<evidence type="ECO:0000256" key="4">
    <source>
        <dbReference type="ARBA" id="ARBA00022692"/>
    </source>
</evidence>
<protein>
    <submittedName>
        <fullName evidence="10">ABC transporter</fullName>
    </submittedName>
    <submittedName>
        <fullName evidence="9">FtsX-like permease family protein</fullName>
    </submittedName>
</protein>
<proteinExistence type="predicted"/>
<keyword evidence="11" id="KW-1185">Reference proteome</keyword>
<dbReference type="PIRSF" id="PIRSF031773">
    <property type="entry name" value="DevC"/>
    <property type="match status" value="1"/>
</dbReference>
<dbReference type="OrthoDB" id="417886at2"/>
<dbReference type="STRING" id="1479485.DA73_0219350"/>
<dbReference type="RefSeq" id="WP_038074564.1">
    <property type="nucleotide sequence ID" value="NZ_JHEG04000001.1"/>
</dbReference>
<reference evidence="9" key="2">
    <citation type="submission" date="2019-11" db="EMBL/GenBank/DDBJ databases">
        <title>Improved Assembly of Tolypothrix boutellei genome.</title>
        <authorList>
            <person name="Sarangi A.N."/>
            <person name="Mukherjee M."/>
            <person name="Ghosh S."/>
            <person name="Singh D."/>
            <person name="Das A."/>
            <person name="Kant S."/>
            <person name="Prusty A."/>
            <person name="Tripathy S."/>
        </authorList>
    </citation>
    <scope>NUCLEOTIDE SEQUENCE</scope>
    <source>
        <strain evidence="9">VB521301</strain>
    </source>
</reference>
<evidence type="ECO:0000256" key="3">
    <source>
        <dbReference type="ARBA" id="ARBA00022475"/>
    </source>
</evidence>
<dbReference type="EMBL" id="JHEG04000001">
    <property type="protein sequence ID" value="KAF3886662.1"/>
    <property type="molecule type" value="Genomic_DNA"/>
</dbReference>
<dbReference type="AlphaFoldDB" id="A0A0C1R4H6"/>
<dbReference type="InterPro" id="IPR005891">
    <property type="entry name" value="DevC"/>
</dbReference>
<keyword evidence="3" id="KW-1003">Cell membrane</keyword>
<gene>
    <name evidence="10" type="ORF">DA73_0219350</name>
    <name evidence="9" type="ORF">DA73_0400015125</name>
</gene>
<dbReference type="InterPro" id="IPR051125">
    <property type="entry name" value="ABC-4/HrtB_transporter"/>
</dbReference>
<comment type="caution">
    <text evidence="10">The sequence shown here is derived from an EMBL/GenBank/DDBJ whole genome shotgun (WGS) entry which is preliminary data.</text>
</comment>
<accession>A0A0C1R4H6</accession>
<evidence type="ECO:0000259" key="8">
    <source>
        <dbReference type="Pfam" id="PF02687"/>
    </source>
</evidence>
<dbReference type="PANTHER" id="PTHR43738:SF1">
    <property type="entry name" value="HEMIN TRANSPORT SYSTEM PERMEASE PROTEIN HRTB-RELATED"/>
    <property type="match status" value="1"/>
</dbReference>
<dbReference type="EMBL" id="JHEG02000048">
    <property type="protein sequence ID" value="KIE10668.1"/>
    <property type="molecule type" value="Genomic_DNA"/>
</dbReference>
<dbReference type="Pfam" id="PF02687">
    <property type="entry name" value="FtsX"/>
    <property type="match status" value="1"/>
</dbReference>
<comment type="subcellular location">
    <subcellularLocation>
        <location evidence="1">Cell membrane</location>
        <topology evidence="1">Multi-pass membrane protein</topology>
    </subcellularLocation>
</comment>
<keyword evidence="4 7" id="KW-0812">Transmembrane</keyword>
<dbReference type="PANTHER" id="PTHR43738">
    <property type="entry name" value="ABC TRANSPORTER, MEMBRANE PROTEIN"/>
    <property type="match status" value="1"/>
</dbReference>
<evidence type="ECO:0000313" key="11">
    <source>
        <dbReference type="Proteomes" id="UP000029738"/>
    </source>
</evidence>
<feature type="transmembrane region" description="Helical" evidence="7">
    <location>
        <begin position="265"/>
        <end position="290"/>
    </location>
</feature>
<name>A0A0C1R4H6_9CYAN</name>
<evidence type="ECO:0000256" key="7">
    <source>
        <dbReference type="SAM" id="Phobius"/>
    </source>
</evidence>
<evidence type="ECO:0000256" key="5">
    <source>
        <dbReference type="ARBA" id="ARBA00022989"/>
    </source>
</evidence>
<evidence type="ECO:0000313" key="10">
    <source>
        <dbReference type="EMBL" id="KIE10668.1"/>
    </source>
</evidence>
<dbReference type="NCBIfam" id="TIGR01185">
    <property type="entry name" value="devC"/>
    <property type="match status" value="1"/>
</dbReference>
<reference evidence="10" key="1">
    <citation type="journal article" date="2015" name="Genome Announc.">
        <title>Draft Genome Sequence of Tolypothrix boutellei Strain VB521301.</title>
        <authorList>
            <person name="Chandrababunaidu M.M."/>
            <person name="Singh D."/>
            <person name="Sen D."/>
            <person name="Bhan S."/>
            <person name="Das S."/>
            <person name="Gupta A."/>
            <person name="Adhikary S.P."/>
            <person name="Tripathy S."/>
        </authorList>
    </citation>
    <scope>NUCLEOTIDE SEQUENCE</scope>
    <source>
        <strain evidence="10">VB521301</strain>
    </source>
</reference>
<evidence type="ECO:0000256" key="2">
    <source>
        <dbReference type="ARBA" id="ARBA00022448"/>
    </source>
</evidence>